<proteinExistence type="inferred from homology"/>
<evidence type="ECO:0000256" key="1">
    <source>
        <dbReference type="ARBA" id="ARBA00005199"/>
    </source>
</evidence>
<dbReference type="AlphaFoldDB" id="X1LGM5"/>
<dbReference type="InterPro" id="IPR003337">
    <property type="entry name" value="Trehalose_PPase"/>
</dbReference>
<dbReference type="UniPathway" id="UPA00299"/>
<evidence type="ECO:0000313" key="5">
    <source>
        <dbReference type="EMBL" id="GAI01510.1"/>
    </source>
</evidence>
<dbReference type="PANTHER" id="PTHR43768:SF3">
    <property type="entry name" value="TREHALOSE 6-PHOSPHATE PHOSPHATASE"/>
    <property type="match status" value="1"/>
</dbReference>
<dbReference type="Gene3D" id="3.30.70.1020">
    <property type="entry name" value="Trehalose-6-phosphate phosphatase related protein, domain 2"/>
    <property type="match status" value="1"/>
</dbReference>
<dbReference type="SUPFAM" id="SSF56784">
    <property type="entry name" value="HAD-like"/>
    <property type="match status" value="1"/>
</dbReference>
<dbReference type="InterPro" id="IPR023214">
    <property type="entry name" value="HAD_sf"/>
</dbReference>
<dbReference type="EC" id="3.1.3.12" evidence="3"/>
<dbReference type="Pfam" id="PF02358">
    <property type="entry name" value="Trehalose_PPase"/>
    <property type="match status" value="1"/>
</dbReference>
<protein>
    <recommendedName>
        <fullName evidence="3">trehalose-phosphatase</fullName>
        <ecNumber evidence="3">3.1.3.12</ecNumber>
    </recommendedName>
</protein>
<evidence type="ECO:0000256" key="4">
    <source>
        <dbReference type="ARBA" id="ARBA00022801"/>
    </source>
</evidence>
<dbReference type="InterPro" id="IPR006379">
    <property type="entry name" value="HAD-SF_hydro_IIB"/>
</dbReference>
<keyword evidence="4" id="KW-0378">Hydrolase</keyword>
<organism evidence="5">
    <name type="scientific">marine sediment metagenome</name>
    <dbReference type="NCBI Taxonomy" id="412755"/>
    <lineage>
        <taxon>unclassified sequences</taxon>
        <taxon>metagenomes</taxon>
        <taxon>ecological metagenomes</taxon>
    </lineage>
</organism>
<dbReference type="NCBIfam" id="TIGR00685">
    <property type="entry name" value="T6PP"/>
    <property type="match status" value="1"/>
</dbReference>
<dbReference type="EMBL" id="BARV01001931">
    <property type="protein sequence ID" value="GAI01510.1"/>
    <property type="molecule type" value="Genomic_DNA"/>
</dbReference>
<dbReference type="InterPro" id="IPR036412">
    <property type="entry name" value="HAD-like_sf"/>
</dbReference>
<accession>X1LGM5</accession>
<dbReference type="GO" id="GO:0004805">
    <property type="term" value="F:trehalose-phosphatase activity"/>
    <property type="evidence" value="ECO:0007669"/>
    <property type="project" value="UniProtKB-EC"/>
</dbReference>
<sequence>MKHLLSYWNVVAVRIREAKHILLLIDYDGTLTPIVEKPELAHLSPEVKECLQELAKNPRLTLGIISGRTMGDLQGRVGINGIIYAANHGLEIEGPSLSFIHPAAKKAVPLLRSLSQDISKAIVGIKGARIDNKGLTLSLHYRLVDEAQLDELNKIFTEIVKTSLASGQIRITPSKKAYDIRPAVDWDKGKAVEFIAQKLTGEDKPLMLFLGDDVTDYDGFRTVDMNGGISIFVGEETTKPPARYFLYSPKEVYQFLGMVGDTLGFPVNQT</sequence>
<dbReference type="InterPro" id="IPR044651">
    <property type="entry name" value="OTSB-like"/>
</dbReference>
<name>X1LGM5_9ZZZZ</name>
<dbReference type="NCBIfam" id="TIGR01484">
    <property type="entry name" value="HAD-SF-IIB"/>
    <property type="match status" value="1"/>
</dbReference>
<gene>
    <name evidence="5" type="ORF">S06H3_05264</name>
</gene>
<comment type="pathway">
    <text evidence="1">Glycan biosynthesis; trehalose biosynthesis.</text>
</comment>
<evidence type="ECO:0000256" key="3">
    <source>
        <dbReference type="ARBA" id="ARBA00013086"/>
    </source>
</evidence>
<dbReference type="GO" id="GO:0005992">
    <property type="term" value="P:trehalose biosynthetic process"/>
    <property type="evidence" value="ECO:0007669"/>
    <property type="project" value="UniProtKB-UniPathway"/>
</dbReference>
<comment type="similarity">
    <text evidence="2">Belongs to the trehalose phosphatase family.</text>
</comment>
<dbReference type="PANTHER" id="PTHR43768">
    <property type="entry name" value="TREHALOSE 6-PHOSPHATE PHOSPHATASE"/>
    <property type="match status" value="1"/>
</dbReference>
<reference evidence="5" key="1">
    <citation type="journal article" date="2014" name="Front. Microbiol.">
        <title>High frequency of phylogenetically diverse reductive dehalogenase-homologous genes in deep subseafloor sedimentary metagenomes.</title>
        <authorList>
            <person name="Kawai M."/>
            <person name="Futagami T."/>
            <person name="Toyoda A."/>
            <person name="Takaki Y."/>
            <person name="Nishi S."/>
            <person name="Hori S."/>
            <person name="Arai W."/>
            <person name="Tsubouchi T."/>
            <person name="Morono Y."/>
            <person name="Uchiyama I."/>
            <person name="Ito T."/>
            <person name="Fujiyama A."/>
            <person name="Inagaki F."/>
            <person name="Takami H."/>
        </authorList>
    </citation>
    <scope>NUCLEOTIDE SEQUENCE</scope>
    <source>
        <strain evidence="5">Expedition CK06-06</strain>
    </source>
</reference>
<evidence type="ECO:0000256" key="2">
    <source>
        <dbReference type="ARBA" id="ARBA00008770"/>
    </source>
</evidence>
<comment type="caution">
    <text evidence="5">The sequence shown here is derived from an EMBL/GenBank/DDBJ whole genome shotgun (WGS) entry which is preliminary data.</text>
</comment>
<dbReference type="Gene3D" id="3.40.50.1000">
    <property type="entry name" value="HAD superfamily/HAD-like"/>
    <property type="match status" value="1"/>
</dbReference>